<evidence type="ECO:0000256" key="3">
    <source>
        <dbReference type="ARBA" id="ARBA00022771"/>
    </source>
</evidence>
<evidence type="ECO:0000256" key="5">
    <source>
        <dbReference type="ARBA" id="ARBA00023242"/>
    </source>
</evidence>
<dbReference type="InterPro" id="IPR012337">
    <property type="entry name" value="RNaseH-like_sf"/>
</dbReference>
<name>A0A9N9DGN3_9GLOM</name>
<evidence type="ECO:0000256" key="4">
    <source>
        <dbReference type="ARBA" id="ARBA00022833"/>
    </source>
</evidence>
<feature type="non-terminal residue" evidence="6">
    <location>
        <position position="138"/>
    </location>
</feature>
<gene>
    <name evidence="6" type="ORF">RFULGI_LOCUS7863</name>
</gene>
<dbReference type="OrthoDB" id="2412107at2759"/>
<reference evidence="6" key="1">
    <citation type="submission" date="2021-06" db="EMBL/GenBank/DDBJ databases">
        <authorList>
            <person name="Kallberg Y."/>
            <person name="Tangrot J."/>
            <person name="Rosling A."/>
        </authorList>
    </citation>
    <scope>NUCLEOTIDE SEQUENCE</scope>
    <source>
        <strain evidence="6">IN212</strain>
    </source>
</reference>
<comment type="caution">
    <text evidence="6">The sequence shown here is derived from an EMBL/GenBank/DDBJ whole genome shotgun (WGS) entry which is preliminary data.</text>
</comment>
<protein>
    <submittedName>
        <fullName evidence="6">6428_t:CDS:1</fullName>
    </submittedName>
</protein>
<sequence>MAQTIQLALGDGFGIIEVNGLINKAKALNSYVNGKNKYHEQLYTLQATLNPQHLISPLSSDTKTCWNSTYNLLKNLLLLRNAIERLANDLKQSINQQERQDGVKVLELLLLVEEWNSLDELANLLHPFAQTTGYIERN</sequence>
<dbReference type="EMBL" id="CAJVPZ010011940">
    <property type="protein sequence ID" value="CAG8635004.1"/>
    <property type="molecule type" value="Genomic_DNA"/>
</dbReference>
<keyword evidence="2" id="KW-0479">Metal-binding</keyword>
<dbReference type="SUPFAM" id="SSF53098">
    <property type="entry name" value="Ribonuclease H-like"/>
    <property type="match status" value="1"/>
</dbReference>
<keyword evidence="5" id="KW-0539">Nucleus</keyword>
<accession>A0A9N9DGN3</accession>
<proteinExistence type="predicted"/>
<dbReference type="PANTHER" id="PTHR46481:SF10">
    <property type="entry name" value="ZINC FINGER BED DOMAIN-CONTAINING PROTEIN 39"/>
    <property type="match status" value="1"/>
</dbReference>
<keyword evidence="4" id="KW-0862">Zinc</keyword>
<comment type="subcellular location">
    <subcellularLocation>
        <location evidence="1">Nucleus</location>
    </subcellularLocation>
</comment>
<organism evidence="6 7">
    <name type="scientific">Racocetra fulgida</name>
    <dbReference type="NCBI Taxonomy" id="60492"/>
    <lineage>
        <taxon>Eukaryota</taxon>
        <taxon>Fungi</taxon>
        <taxon>Fungi incertae sedis</taxon>
        <taxon>Mucoromycota</taxon>
        <taxon>Glomeromycotina</taxon>
        <taxon>Glomeromycetes</taxon>
        <taxon>Diversisporales</taxon>
        <taxon>Gigasporaceae</taxon>
        <taxon>Racocetra</taxon>
    </lineage>
</organism>
<dbReference type="GO" id="GO:0005634">
    <property type="term" value="C:nucleus"/>
    <property type="evidence" value="ECO:0007669"/>
    <property type="project" value="UniProtKB-SubCell"/>
</dbReference>
<dbReference type="PANTHER" id="PTHR46481">
    <property type="entry name" value="ZINC FINGER BED DOMAIN-CONTAINING PROTEIN 4"/>
    <property type="match status" value="1"/>
</dbReference>
<evidence type="ECO:0000256" key="1">
    <source>
        <dbReference type="ARBA" id="ARBA00004123"/>
    </source>
</evidence>
<dbReference type="Proteomes" id="UP000789396">
    <property type="component" value="Unassembled WGS sequence"/>
</dbReference>
<dbReference type="InterPro" id="IPR052035">
    <property type="entry name" value="ZnF_BED_domain_contain"/>
</dbReference>
<keyword evidence="7" id="KW-1185">Reference proteome</keyword>
<evidence type="ECO:0000256" key="2">
    <source>
        <dbReference type="ARBA" id="ARBA00022723"/>
    </source>
</evidence>
<evidence type="ECO:0000313" key="6">
    <source>
        <dbReference type="EMBL" id="CAG8635004.1"/>
    </source>
</evidence>
<keyword evidence="3" id="KW-0863">Zinc-finger</keyword>
<evidence type="ECO:0000313" key="7">
    <source>
        <dbReference type="Proteomes" id="UP000789396"/>
    </source>
</evidence>
<dbReference type="GO" id="GO:0008270">
    <property type="term" value="F:zinc ion binding"/>
    <property type="evidence" value="ECO:0007669"/>
    <property type="project" value="UniProtKB-KW"/>
</dbReference>
<dbReference type="AlphaFoldDB" id="A0A9N9DGN3"/>